<feature type="transmembrane region" description="Helical" evidence="2">
    <location>
        <begin position="167"/>
        <end position="186"/>
    </location>
</feature>
<keyword evidence="2" id="KW-0812">Transmembrane</keyword>
<keyword evidence="2" id="KW-0472">Membrane</keyword>
<feature type="compositionally biased region" description="Basic and acidic residues" evidence="1">
    <location>
        <begin position="1"/>
        <end position="10"/>
    </location>
</feature>
<name>A0A2Z6EZQ4_HALHR</name>
<keyword evidence="4" id="KW-1185">Reference proteome</keyword>
<proteinExistence type="predicted"/>
<keyword evidence="2" id="KW-1133">Transmembrane helix</keyword>
<feature type="compositionally biased region" description="Low complexity" evidence="1">
    <location>
        <begin position="84"/>
        <end position="128"/>
    </location>
</feature>
<dbReference type="AlphaFoldDB" id="A0A2Z6EZQ4"/>
<gene>
    <name evidence="3" type="ORF">HH1059_06360</name>
</gene>
<reference evidence="3" key="1">
    <citation type="submission" date="2016-02" db="EMBL/GenBank/DDBJ databases">
        <title>Halorhodospira halochloris DSM-1059 complete genome, version 2.</title>
        <authorList>
            <person name="Tsukatani Y."/>
        </authorList>
    </citation>
    <scope>NUCLEOTIDE SEQUENCE</scope>
    <source>
        <strain evidence="3">DSM 1059</strain>
    </source>
</reference>
<feature type="compositionally biased region" description="Polar residues" evidence="1">
    <location>
        <begin position="30"/>
        <end position="46"/>
    </location>
</feature>
<evidence type="ECO:0000256" key="1">
    <source>
        <dbReference type="SAM" id="MobiDB-lite"/>
    </source>
</evidence>
<evidence type="ECO:0000256" key="2">
    <source>
        <dbReference type="SAM" id="Phobius"/>
    </source>
</evidence>
<feature type="compositionally biased region" description="Low complexity" evidence="1">
    <location>
        <begin position="48"/>
        <end position="74"/>
    </location>
</feature>
<dbReference type="RefSeq" id="WP_096408217.1">
    <property type="nucleotide sequence ID" value="NZ_AP017372.2"/>
</dbReference>
<dbReference type="EMBL" id="AP017372">
    <property type="protein sequence ID" value="BBE11004.1"/>
    <property type="molecule type" value="Genomic_DNA"/>
</dbReference>
<dbReference type="Proteomes" id="UP000218890">
    <property type="component" value="Chromosome"/>
</dbReference>
<organism evidence="3 4">
    <name type="scientific">Halorhodospira halochloris</name>
    <name type="common">Ectothiorhodospira halochloris</name>
    <dbReference type="NCBI Taxonomy" id="1052"/>
    <lineage>
        <taxon>Bacteria</taxon>
        <taxon>Pseudomonadati</taxon>
        <taxon>Pseudomonadota</taxon>
        <taxon>Gammaproteobacteria</taxon>
        <taxon>Chromatiales</taxon>
        <taxon>Ectothiorhodospiraceae</taxon>
        <taxon>Halorhodospira</taxon>
    </lineage>
</organism>
<protein>
    <submittedName>
        <fullName evidence="3">Uncharacterized protein</fullName>
    </submittedName>
</protein>
<dbReference type="KEGG" id="hhk:HH1059_06360"/>
<evidence type="ECO:0000313" key="4">
    <source>
        <dbReference type="Proteomes" id="UP000218890"/>
    </source>
</evidence>
<evidence type="ECO:0000313" key="3">
    <source>
        <dbReference type="EMBL" id="BBE11004.1"/>
    </source>
</evidence>
<accession>A0A2Z6EZQ4</accession>
<feature type="transmembrane region" description="Helical" evidence="2">
    <location>
        <begin position="192"/>
        <end position="212"/>
    </location>
</feature>
<feature type="region of interest" description="Disordered" evidence="1">
    <location>
        <begin position="1"/>
        <end position="132"/>
    </location>
</feature>
<sequence length="236" mass="23628">MSDNVNDKGGTRSTAGAGQEDKTTGGPATETGSKEQGSPAGSSKASQAKPAGGATKGSSASSAASKADSNATAGGSAAQEENKATTGQTADTSSGGSTTASSQGQGQSSAASSSTSGAKASPSAGPSTNPEQVENTATVASYIVGAVTGLMYLLAHRDKPRVRFHASRSILITVVIVAAWLVVSLLKTTVAGIPLVLWAGFAFLIYMAVLAFKGTTLEIPFLDDYVKKFSEKMSPK</sequence>